<feature type="region of interest" description="Disordered" evidence="14">
    <location>
        <begin position="266"/>
        <end position="285"/>
    </location>
</feature>
<evidence type="ECO:0000256" key="13">
    <source>
        <dbReference type="RuleBase" id="RU361183"/>
    </source>
</evidence>
<sequence length="670" mass="75226">MKAWILLICVGLTWALPPPADVEFRNAIRGTSHKWSGGIVPYVIQSSYPSTTKSTILAAMREIESNTRHGSRDCIKFVPRTNQHDYIYVQKGTGCHSKIGHVGGQQEVSIGTGCERKGTIMHELNHALGFWHEQNRYDRDTYVVIHTSNIDSSHMHDFTKHSSREMDTLGTDYDYGSIMHYGAYTFAVNKALPSISPKPGHAAGVTMGQRLAMSKEDVTRIQKQYGCPVDTTHIAKPSTSHDIVNCNFDASLCNLHQDTHDNFDWTRRSGHTPTSNTGPNADHTNSAGEYIFAEANGHHRQRARLTTPTTTAGAHCIDFYLFQHGSQEGSLQVLAAGTRIREQAVKTISGDQKAEWRHFRINLNVPADFHLILQANIGSGDSSDIAVDDFNFYKGRCVLAQRAPAGSPGDTYIAADYVKFLESAGARVVPIFAGNPEEYYTHLFNNLNGVLLPGGDVDVTDSLYAHAAQIFYNLTIQFLASLTAGRNMLKPTDSFNFAAPLYLQPDYKKSRLLGWAPADVVSYIGWENVTENFHHDSVLLMDFQADNKLSSFYRVISYNTDRQGQTFASTIEAFDYPIYGSQWHPESTMFGWAPNLEINHSAHAVRVSQYIANFIVQEARRSLHHFPSALEEVREVINNYNPVYRDDGSFVQDYFFNLTHHWSSKLQYLY</sequence>
<dbReference type="SUPFAM" id="SSF55486">
    <property type="entry name" value="Metalloproteases ('zincins'), catalytic domain"/>
    <property type="match status" value="1"/>
</dbReference>
<proteinExistence type="inferred from homology"/>
<keyword evidence="4 12" id="KW-0645">Protease</keyword>
<gene>
    <name evidence="18" type="ORF">BaRGS_00016905</name>
</gene>
<keyword evidence="7 12" id="KW-0378">Hydrolase</keyword>
<dbReference type="InterPro" id="IPR000998">
    <property type="entry name" value="MAM_dom"/>
</dbReference>
<organism evidence="18 19">
    <name type="scientific">Batillaria attramentaria</name>
    <dbReference type="NCBI Taxonomy" id="370345"/>
    <lineage>
        <taxon>Eukaryota</taxon>
        <taxon>Metazoa</taxon>
        <taxon>Spiralia</taxon>
        <taxon>Lophotrochozoa</taxon>
        <taxon>Mollusca</taxon>
        <taxon>Gastropoda</taxon>
        <taxon>Caenogastropoda</taxon>
        <taxon>Sorbeoconcha</taxon>
        <taxon>Cerithioidea</taxon>
        <taxon>Batillariidae</taxon>
        <taxon>Batillaria</taxon>
    </lineage>
</organism>
<dbReference type="GO" id="GO:0008270">
    <property type="term" value="F:zinc ion binding"/>
    <property type="evidence" value="ECO:0007669"/>
    <property type="project" value="UniProtKB-UniRule"/>
</dbReference>
<dbReference type="Pfam" id="PF01400">
    <property type="entry name" value="Astacin"/>
    <property type="match status" value="1"/>
</dbReference>
<evidence type="ECO:0000256" key="4">
    <source>
        <dbReference type="ARBA" id="ARBA00022670"/>
    </source>
</evidence>
<evidence type="ECO:0000256" key="2">
    <source>
        <dbReference type="ARBA" id="ARBA00011083"/>
    </source>
</evidence>
<dbReference type="CDD" id="cd06263">
    <property type="entry name" value="MAM"/>
    <property type="match status" value="1"/>
</dbReference>
<keyword evidence="5 12" id="KW-0479">Metal-binding</keyword>
<dbReference type="AlphaFoldDB" id="A0ABD0KXY1"/>
<evidence type="ECO:0000256" key="11">
    <source>
        <dbReference type="PROSITE-ProRule" id="PRU00607"/>
    </source>
</evidence>
<dbReference type="Pfam" id="PF07722">
    <property type="entry name" value="Peptidase_C26"/>
    <property type="match status" value="1"/>
</dbReference>
<dbReference type="InterPro" id="IPR015527">
    <property type="entry name" value="Pept_C26_g-glut_hydrolase"/>
</dbReference>
<dbReference type="Gene3D" id="3.40.50.880">
    <property type="match status" value="1"/>
</dbReference>
<evidence type="ECO:0000256" key="15">
    <source>
        <dbReference type="SAM" id="SignalP"/>
    </source>
</evidence>
<evidence type="ECO:0000256" key="7">
    <source>
        <dbReference type="ARBA" id="ARBA00022801"/>
    </source>
</evidence>
<evidence type="ECO:0000256" key="14">
    <source>
        <dbReference type="SAM" id="MobiDB-lite"/>
    </source>
</evidence>
<keyword evidence="8 12" id="KW-0862">Zinc</keyword>
<evidence type="ECO:0000313" key="18">
    <source>
        <dbReference type="EMBL" id="KAK7491886.1"/>
    </source>
</evidence>
<comment type="caution">
    <text evidence="18">The sequence shown here is derived from an EMBL/GenBank/DDBJ whole genome shotgun (WGS) entry which is preliminary data.</text>
</comment>
<evidence type="ECO:0000256" key="12">
    <source>
        <dbReference type="PROSITE-ProRule" id="PRU01211"/>
    </source>
</evidence>
<evidence type="ECO:0000259" key="16">
    <source>
        <dbReference type="PROSITE" id="PS50060"/>
    </source>
</evidence>
<dbReference type="GO" id="GO:0004222">
    <property type="term" value="F:metalloendopeptidase activity"/>
    <property type="evidence" value="ECO:0007669"/>
    <property type="project" value="UniProtKB-UniRule"/>
</dbReference>
<feature type="active site" evidence="12">
    <location>
        <position position="123"/>
    </location>
</feature>
<dbReference type="PANTHER" id="PTHR10127">
    <property type="entry name" value="DISCOIDIN, CUB, EGF, LAMININ , AND ZINC METALLOPROTEASE DOMAIN CONTAINING"/>
    <property type="match status" value="1"/>
</dbReference>
<comment type="caution">
    <text evidence="11">Lacks conserved residue(s) required for the propagation of feature annotation.</text>
</comment>
<keyword evidence="6 15" id="KW-0732">Signal</keyword>
<dbReference type="SUPFAM" id="SSF49899">
    <property type="entry name" value="Concanavalin A-like lectins/glucanases"/>
    <property type="match status" value="1"/>
</dbReference>
<evidence type="ECO:0000256" key="1">
    <source>
        <dbReference type="ARBA" id="ARBA00004239"/>
    </source>
</evidence>
<evidence type="ECO:0000256" key="6">
    <source>
        <dbReference type="ARBA" id="ARBA00022729"/>
    </source>
</evidence>
<evidence type="ECO:0000256" key="9">
    <source>
        <dbReference type="ARBA" id="ARBA00023049"/>
    </source>
</evidence>
<comment type="cofactor">
    <cofactor evidence="12 13">
        <name>Zn(2+)</name>
        <dbReference type="ChEBI" id="CHEBI:29105"/>
    </cofactor>
    <text evidence="12 13">Binds 1 zinc ion per subunit.</text>
</comment>
<dbReference type="EC" id="3.4.24.-" evidence="13"/>
<dbReference type="PROSITE" id="PS51275">
    <property type="entry name" value="PEPTIDASE_C26_GGH"/>
    <property type="match status" value="1"/>
</dbReference>
<dbReference type="InterPro" id="IPR001506">
    <property type="entry name" value="Peptidase_M12A"/>
</dbReference>
<dbReference type="SUPFAM" id="SSF52317">
    <property type="entry name" value="Class I glutamine amidotransferase-like"/>
    <property type="match status" value="1"/>
</dbReference>
<feature type="signal peptide" evidence="15">
    <location>
        <begin position="1"/>
        <end position="15"/>
    </location>
</feature>
<dbReference type="SMART" id="SM00137">
    <property type="entry name" value="MAM"/>
    <property type="match status" value="1"/>
</dbReference>
<dbReference type="PRINTS" id="PR00480">
    <property type="entry name" value="ASTACIN"/>
</dbReference>
<feature type="active site" description="Proton donor" evidence="10">
    <location>
        <position position="584"/>
    </location>
</feature>
<keyword evidence="3" id="KW-0964">Secreted</keyword>
<dbReference type="PANTHER" id="PTHR10127:SF780">
    <property type="entry name" value="METALLOENDOPEPTIDASE"/>
    <property type="match status" value="1"/>
</dbReference>
<evidence type="ECO:0000256" key="3">
    <source>
        <dbReference type="ARBA" id="ARBA00022525"/>
    </source>
</evidence>
<dbReference type="InterPro" id="IPR006026">
    <property type="entry name" value="Peptidase_Metallo"/>
</dbReference>
<dbReference type="EMBL" id="JACVVK020000109">
    <property type="protein sequence ID" value="KAK7491886.1"/>
    <property type="molecule type" value="Genomic_DNA"/>
</dbReference>
<dbReference type="Proteomes" id="UP001519460">
    <property type="component" value="Unassembled WGS sequence"/>
</dbReference>
<dbReference type="Gene3D" id="3.40.390.10">
    <property type="entry name" value="Collagenase (Catalytic Domain)"/>
    <property type="match status" value="1"/>
</dbReference>
<dbReference type="Pfam" id="PF00629">
    <property type="entry name" value="MAM"/>
    <property type="match status" value="1"/>
</dbReference>
<feature type="compositionally biased region" description="Polar residues" evidence="14">
    <location>
        <begin position="271"/>
        <end position="285"/>
    </location>
</feature>
<comment type="similarity">
    <text evidence="2">Belongs to the peptidase C26 family.</text>
</comment>
<dbReference type="InterPro" id="IPR013320">
    <property type="entry name" value="ConA-like_dom_sf"/>
</dbReference>
<accession>A0ABD0KXY1</accession>
<dbReference type="SMART" id="SM00235">
    <property type="entry name" value="ZnMc"/>
    <property type="match status" value="1"/>
</dbReference>
<dbReference type="GO" id="GO:0005576">
    <property type="term" value="C:extracellular region"/>
    <property type="evidence" value="ECO:0007669"/>
    <property type="project" value="UniProtKB-SubCell"/>
</dbReference>
<evidence type="ECO:0000256" key="5">
    <source>
        <dbReference type="ARBA" id="ARBA00022723"/>
    </source>
</evidence>
<dbReference type="GO" id="GO:0006508">
    <property type="term" value="P:proteolysis"/>
    <property type="evidence" value="ECO:0007669"/>
    <property type="project" value="UniProtKB-KW"/>
</dbReference>
<dbReference type="PROSITE" id="PS50060">
    <property type="entry name" value="MAM_2"/>
    <property type="match status" value="1"/>
</dbReference>
<evidence type="ECO:0000256" key="10">
    <source>
        <dbReference type="PIRSR" id="PIRSR615527-1"/>
    </source>
</evidence>
<feature type="binding site" evidence="12">
    <location>
        <position position="126"/>
    </location>
    <ligand>
        <name>Zn(2+)</name>
        <dbReference type="ChEBI" id="CHEBI:29105"/>
        <note>catalytic</note>
    </ligand>
</feature>
<dbReference type="InterPro" id="IPR024079">
    <property type="entry name" value="MetalloPept_cat_dom_sf"/>
</dbReference>
<feature type="binding site" evidence="12">
    <location>
        <position position="132"/>
    </location>
    <ligand>
        <name>Zn(2+)</name>
        <dbReference type="ChEBI" id="CHEBI:29105"/>
        <note>catalytic</note>
    </ligand>
</feature>
<reference evidence="18 19" key="1">
    <citation type="journal article" date="2023" name="Sci. Data">
        <title>Genome assembly of the Korean intertidal mud-creeper Batillaria attramentaria.</title>
        <authorList>
            <person name="Patra A.K."/>
            <person name="Ho P.T."/>
            <person name="Jun S."/>
            <person name="Lee S.J."/>
            <person name="Kim Y."/>
            <person name="Won Y.J."/>
        </authorList>
    </citation>
    <scope>NUCLEOTIDE SEQUENCE [LARGE SCALE GENOMIC DNA]</scope>
    <source>
        <strain evidence="18">Wonlab-2016</strain>
    </source>
</reference>
<dbReference type="InterPro" id="IPR029062">
    <property type="entry name" value="Class_I_gatase-like"/>
</dbReference>
<keyword evidence="19" id="KW-1185">Reference proteome</keyword>
<evidence type="ECO:0000256" key="8">
    <source>
        <dbReference type="ARBA" id="ARBA00022833"/>
    </source>
</evidence>
<evidence type="ECO:0000313" key="19">
    <source>
        <dbReference type="Proteomes" id="UP001519460"/>
    </source>
</evidence>
<dbReference type="CDD" id="cd04280">
    <property type="entry name" value="ZnMc_astacin_like"/>
    <property type="match status" value="1"/>
</dbReference>
<dbReference type="InterPro" id="IPR011697">
    <property type="entry name" value="Peptidase_C26"/>
</dbReference>
<evidence type="ECO:0000259" key="17">
    <source>
        <dbReference type="PROSITE" id="PS51864"/>
    </source>
</evidence>
<feature type="domain" description="Peptidase M12A" evidence="17">
    <location>
        <begin position="26"/>
        <end position="228"/>
    </location>
</feature>
<feature type="binding site" evidence="12">
    <location>
        <position position="122"/>
    </location>
    <ligand>
        <name>Zn(2+)</name>
        <dbReference type="ChEBI" id="CHEBI:29105"/>
        <note>catalytic</note>
    </ligand>
</feature>
<dbReference type="Gene3D" id="2.60.120.200">
    <property type="match status" value="1"/>
</dbReference>
<name>A0ABD0KXY1_9CAEN</name>
<dbReference type="InterPro" id="IPR034035">
    <property type="entry name" value="Astacin-like_dom"/>
</dbReference>
<keyword evidence="9 12" id="KW-0482">Metalloprotease</keyword>
<dbReference type="PROSITE" id="PS51864">
    <property type="entry name" value="ASTACIN"/>
    <property type="match status" value="1"/>
</dbReference>
<protein>
    <recommendedName>
        <fullName evidence="13">Metalloendopeptidase</fullName>
        <ecNumber evidence="13">3.4.24.-</ecNumber>
    </recommendedName>
</protein>
<feature type="chain" id="PRO_5044798977" description="Metalloendopeptidase" evidence="15">
    <location>
        <begin position="16"/>
        <end position="670"/>
    </location>
</feature>
<feature type="domain" description="MAM" evidence="16">
    <location>
        <begin position="244"/>
        <end position="399"/>
    </location>
</feature>
<comment type="subcellular location">
    <subcellularLocation>
        <location evidence="1">Secreted</location>
        <location evidence="1">Extracellular space</location>
    </subcellularLocation>
</comment>